<protein>
    <submittedName>
        <fullName evidence="1">Uncharacterized protein</fullName>
    </submittedName>
</protein>
<comment type="caution">
    <text evidence="1">The sequence shown here is derived from an EMBL/GenBank/DDBJ whole genome shotgun (WGS) entry which is preliminary data.</text>
</comment>
<reference evidence="1 2" key="1">
    <citation type="submission" date="2013-09" db="EMBL/GenBank/DDBJ databases">
        <title>Whole genome shotgun sequence of Vibrio azureus NBRC 104587.</title>
        <authorList>
            <person name="Isaki S."/>
            <person name="Hosoyama A."/>
            <person name="Numata M."/>
            <person name="Hashimoto M."/>
            <person name="Hosoyama Y."/>
            <person name="Tsuchikane K."/>
            <person name="Noguchi M."/>
            <person name="Hirakata S."/>
            <person name="Ichikawa N."/>
            <person name="Ohji S."/>
            <person name="Yamazoe A."/>
            <person name="Fujita N."/>
        </authorList>
    </citation>
    <scope>NUCLEOTIDE SEQUENCE [LARGE SCALE GENOMIC DNA]</scope>
    <source>
        <strain evidence="1 2">NBRC 104587</strain>
    </source>
</reference>
<gene>
    <name evidence="1" type="ORF">VAZ01S_023_00230</name>
</gene>
<dbReference type="EMBL" id="BATL01000023">
    <property type="protein sequence ID" value="GAD75256.1"/>
    <property type="molecule type" value="Genomic_DNA"/>
</dbReference>
<evidence type="ECO:0000313" key="2">
    <source>
        <dbReference type="Proteomes" id="UP000016567"/>
    </source>
</evidence>
<dbReference type="AlphaFoldDB" id="U3A5I1"/>
<sequence>MRWINGTKITRSNCSTPNSIIWFAKQNLRSDVEHLCFHDDKNELRALGIELQYEAHSRITLPLKFSFNQDAVYDELTESVSCPHKGFFY</sequence>
<organism evidence="1 2">
    <name type="scientific">Vibrio azureus NBRC 104587</name>
    <dbReference type="NCBI Taxonomy" id="1219077"/>
    <lineage>
        <taxon>Bacteria</taxon>
        <taxon>Pseudomonadati</taxon>
        <taxon>Pseudomonadota</taxon>
        <taxon>Gammaproteobacteria</taxon>
        <taxon>Vibrionales</taxon>
        <taxon>Vibrionaceae</taxon>
        <taxon>Vibrio</taxon>
    </lineage>
</organism>
<evidence type="ECO:0000313" key="1">
    <source>
        <dbReference type="EMBL" id="GAD75256.1"/>
    </source>
</evidence>
<keyword evidence="2" id="KW-1185">Reference proteome</keyword>
<accession>U3A5I1</accession>
<name>U3A5I1_9VIBR</name>
<dbReference type="Proteomes" id="UP000016567">
    <property type="component" value="Unassembled WGS sequence"/>
</dbReference>
<dbReference type="STRING" id="1219077.VAZ01S_023_00230"/>
<proteinExistence type="predicted"/>